<dbReference type="PROSITE" id="PS50110">
    <property type="entry name" value="RESPONSE_REGULATORY"/>
    <property type="match status" value="1"/>
</dbReference>
<dbReference type="PRINTS" id="PR01590">
    <property type="entry name" value="HTHFIS"/>
</dbReference>
<proteinExistence type="predicted"/>
<evidence type="ECO:0000256" key="5">
    <source>
        <dbReference type="PROSITE-ProRule" id="PRU00169"/>
    </source>
</evidence>
<dbReference type="SUPFAM" id="SSF52540">
    <property type="entry name" value="P-loop containing nucleoside triphosphate hydrolases"/>
    <property type="match status" value="1"/>
</dbReference>
<dbReference type="InterPro" id="IPR001789">
    <property type="entry name" value="Sig_transdc_resp-reg_receiver"/>
</dbReference>
<keyword evidence="1" id="KW-0547">Nucleotide-binding</keyword>
<evidence type="ECO:0000256" key="1">
    <source>
        <dbReference type="ARBA" id="ARBA00022741"/>
    </source>
</evidence>
<keyword evidence="3" id="KW-0805">Transcription regulation</keyword>
<evidence type="ECO:0000259" key="6">
    <source>
        <dbReference type="PROSITE" id="PS50030"/>
    </source>
</evidence>
<dbReference type="InterPro" id="IPR015940">
    <property type="entry name" value="UBA"/>
</dbReference>
<dbReference type="SUPFAM" id="SSF46689">
    <property type="entry name" value="Homeodomain-like"/>
    <property type="match status" value="1"/>
</dbReference>
<evidence type="ECO:0000313" key="9">
    <source>
        <dbReference type="EMBL" id="RXQ88124.1"/>
    </source>
</evidence>
<keyword evidence="5" id="KW-0597">Phosphoprotein</keyword>
<dbReference type="InterPro" id="IPR009057">
    <property type="entry name" value="Homeodomain-like_sf"/>
</dbReference>
<sequence>MTNKLRTLILDDDPVYLKLASQRLEEDFVVFTALCPTDAFDLLSNERIDVLICDYSLPEMDGVEVVKAVKTLHPGTDVIMISGGIEEQHIVDAFDSGVIDFLQKPFDYTTLKISIERAKNFVSLKKKSKKMERYNSFLTRKLNEQDSFGLIYCSESMQYMQSQMEELAKDDSISVFITGEIGLYKDSIARRIHNLSCRSNKHFAAINTAAVTDAMFETKFFGYDKAVVKGTRKDELGWFEIAKGGTLFFDEIADLSIYQQGKLNSVLQNKKYAKIGSRKKMDVDVRLITACSVDLEVLKANNTLRSDLLQKLNGYNLNIPPLRDRQEDIPLLMNYFIRHFSKKMRKIIHGFDVFAEQKLMEYSFPGNTQELSNLIERAVILCEGDTLNLDHFPSVIAEKDERVAVINSFDLGLIERDIIVRALIECDYNKTKAAKLLNLNWNALHRRLQKFKIVIPEGVG</sequence>
<name>A0A4Q1JJ49_9BACT</name>
<dbReference type="InterPro" id="IPR002078">
    <property type="entry name" value="Sigma_54_int"/>
</dbReference>
<comment type="caution">
    <text evidence="9">The sequence shown here is derived from an EMBL/GenBank/DDBJ whole genome shotgun (WGS) entry which is preliminary data.</text>
</comment>
<feature type="domain" description="Sigma-54 factor interaction" evidence="7">
    <location>
        <begin position="150"/>
        <end position="380"/>
    </location>
</feature>
<feature type="domain" description="Response regulatory" evidence="8">
    <location>
        <begin position="6"/>
        <end position="119"/>
    </location>
</feature>
<evidence type="ECO:0000256" key="4">
    <source>
        <dbReference type="ARBA" id="ARBA00023163"/>
    </source>
</evidence>
<dbReference type="GO" id="GO:0005524">
    <property type="term" value="F:ATP binding"/>
    <property type="evidence" value="ECO:0007669"/>
    <property type="project" value="UniProtKB-KW"/>
</dbReference>
<dbReference type="Gene3D" id="3.40.50.300">
    <property type="entry name" value="P-loop containing nucleotide triphosphate hydrolases"/>
    <property type="match status" value="1"/>
</dbReference>
<feature type="domain" description="UBA" evidence="6">
    <location>
        <begin position="398"/>
        <end position="440"/>
    </location>
</feature>
<protein>
    <submittedName>
        <fullName evidence="9">Sigma-54-dependent Fis family transcriptional regulator</fullName>
    </submittedName>
</protein>
<dbReference type="OrthoDB" id="9810703at2"/>
<dbReference type="EMBL" id="SAXA01000019">
    <property type="protein sequence ID" value="RXQ88124.1"/>
    <property type="molecule type" value="Genomic_DNA"/>
</dbReference>
<evidence type="ECO:0000259" key="8">
    <source>
        <dbReference type="PROSITE" id="PS50110"/>
    </source>
</evidence>
<dbReference type="GO" id="GO:0000160">
    <property type="term" value="P:phosphorelay signal transduction system"/>
    <property type="evidence" value="ECO:0007669"/>
    <property type="project" value="InterPro"/>
</dbReference>
<dbReference type="GO" id="GO:0043565">
    <property type="term" value="F:sequence-specific DNA binding"/>
    <property type="evidence" value="ECO:0007669"/>
    <property type="project" value="InterPro"/>
</dbReference>
<organism evidence="9 10">
    <name type="scientific">Ancylomarina salipaludis</name>
    <dbReference type="NCBI Taxonomy" id="2501299"/>
    <lineage>
        <taxon>Bacteria</taxon>
        <taxon>Pseudomonadati</taxon>
        <taxon>Bacteroidota</taxon>
        <taxon>Bacteroidia</taxon>
        <taxon>Marinilabiliales</taxon>
        <taxon>Marinifilaceae</taxon>
        <taxon>Ancylomarina</taxon>
    </lineage>
</organism>
<feature type="modified residue" description="4-aspartylphosphate" evidence="5">
    <location>
        <position position="54"/>
    </location>
</feature>
<dbReference type="GO" id="GO:0006355">
    <property type="term" value="P:regulation of DNA-templated transcription"/>
    <property type="evidence" value="ECO:0007669"/>
    <property type="project" value="InterPro"/>
</dbReference>
<dbReference type="SMART" id="SM00448">
    <property type="entry name" value="REC"/>
    <property type="match status" value="1"/>
</dbReference>
<dbReference type="Gene3D" id="1.10.10.60">
    <property type="entry name" value="Homeodomain-like"/>
    <property type="match status" value="1"/>
</dbReference>
<dbReference type="RefSeq" id="WP_129255582.1">
    <property type="nucleotide sequence ID" value="NZ_SAXA01000019.1"/>
</dbReference>
<dbReference type="Pfam" id="PF02954">
    <property type="entry name" value="HTH_8"/>
    <property type="match status" value="1"/>
</dbReference>
<keyword evidence="10" id="KW-1185">Reference proteome</keyword>
<accession>A0A4Q1JJ49</accession>
<evidence type="ECO:0000256" key="2">
    <source>
        <dbReference type="ARBA" id="ARBA00022840"/>
    </source>
</evidence>
<evidence type="ECO:0000259" key="7">
    <source>
        <dbReference type="PROSITE" id="PS50045"/>
    </source>
</evidence>
<keyword evidence="2" id="KW-0067">ATP-binding</keyword>
<dbReference type="PANTHER" id="PTHR32071">
    <property type="entry name" value="TRANSCRIPTIONAL REGULATORY PROTEIN"/>
    <property type="match status" value="1"/>
</dbReference>
<dbReference type="InterPro" id="IPR027417">
    <property type="entry name" value="P-loop_NTPase"/>
</dbReference>
<dbReference type="InterPro" id="IPR058031">
    <property type="entry name" value="AAA_lid_NorR"/>
</dbReference>
<dbReference type="CDD" id="cd00009">
    <property type="entry name" value="AAA"/>
    <property type="match status" value="1"/>
</dbReference>
<dbReference type="Pfam" id="PF25601">
    <property type="entry name" value="AAA_lid_14"/>
    <property type="match status" value="1"/>
</dbReference>
<dbReference type="InterPro" id="IPR002197">
    <property type="entry name" value="HTH_Fis"/>
</dbReference>
<dbReference type="PROSITE" id="PS50045">
    <property type="entry name" value="SIGMA54_INTERACT_4"/>
    <property type="match status" value="1"/>
</dbReference>
<evidence type="ECO:0000313" key="10">
    <source>
        <dbReference type="Proteomes" id="UP000289703"/>
    </source>
</evidence>
<dbReference type="Gene3D" id="3.40.50.2300">
    <property type="match status" value="1"/>
</dbReference>
<dbReference type="Pfam" id="PF00158">
    <property type="entry name" value="Sigma54_activat"/>
    <property type="match status" value="1"/>
</dbReference>
<dbReference type="InterPro" id="IPR011006">
    <property type="entry name" value="CheY-like_superfamily"/>
</dbReference>
<dbReference type="SUPFAM" id="SSF52172">
    <property type="entry name" value="CheY-like"/>
    <property type="match status" value="1"/>
</dbReference>
<keyword evidence="4" id="KW-0804">Transcription</keyword>
<dbReference type="Proteomes" id="UP000289703">
    <property type="component" value="Unassembled WGS sequence"/>
</dbReference>
<dbReference type="AlphaFoldDB" id="A0A4Q1JJ49"/>
<dbReference type="Gene3D" id="1.10.8.60">
    <property type="match status" value="1"/>
</dbReference>
<reference evidence="9 10" key="1">
    <citation type="submission" date="2019-01" db="EMBL/GenBank/DDBJ databases">
        <title>Ancylomarina salipaludis sp. nov., isolated from a salt marsh.</title>
        <authorList>
            <person name="Yoon J.-H."/>
        </authorList>
    </citation>
    <scope>NUCLEOTIDE SEQUENCE [LARGE SCALE GENOMIC DNA]</scope>
    <source>
        <strain evidence="9 10">SHSM-M15</strain>
    </source>
</reference>
<evidence type="ECO:0000256" key="3">
    <source>
        <dbReference type="ARBA" id="ARBA00023015"/>
    </source>
</evidence>
<dbReference type="PROSITE" id="PS50030">
    <property type="entry name" value="UBA"/>
    <property type="match status" value="1"/>
</dbReference>
<dbReference type="CDD" id="cd00156">
    <property type="entry name" value="REC"/>
    <property type="match status" value="1"/>
</dbReference>
<gene>
    <name evidence="9" type="ORF">EO244_15400</name>
</gene>
<dbReference type="Pfam" id="PF00072">
    <property type="entry name" value="Response_reg"/>
    <property type="match status" value="1"/>
</dbReference>